<dbReference type="Gene3D" id="3.40.50.1000">
    <property type="entry name" value="HAD superfamily/HAD-like"/>
    <property type="match status" value="1"/>
</dbReference>
<feature type="domain" description="FCP1 homology" evidence="1">
    <location>
        <begin position="13"/>
        <end position="172"/>
    </location>
</feature>
<dbReference type="PROSITE" id="PS50969">
    <property type="entry name" value="FCP1"/>
    <property type="match status" value="1"/>
</dbReference>
<dbReference type="AlphaFoldDB" id="A0A3B0X1P8"/>
<dbReference type="InterPro" id="IPR023214">
    <property type="entry name" value="HAD_sf"/>
</dbReference>
<dbReference type="PANTHER" id="PTHR12210">
    <property type="entry name" value="DULLARD PROTEIN PHOSPHATASE"/>
    <property type="match status" value="1"/>
</dbReference>
<dbReference type="SUPFAM" id="SSF56784">
    <property type="entry name" value="HAD-like"/>
    <property type="match status" value="1"/>
</dbReference>
<protein>
    <recommendedName>
        <fullName evidence="1">FCP1 homology domain-containing protein</fullName>
    </recommendedName>
</protein>
<name>A0A3B0X1P8_9ZZZZ</name>
<evidence type="ECO:0000259" key="1">
    <source>
        <dbReference type="PROSITE" id="PS50969"/>
    </source>
</evidence>
<evidence type="ECO:0000313" key="2">
    <source>
        <dbReference type="EMBL" id="VAW61701.1"/>
    </source>
</evidence>
<proteinExistence type="predicted"/>
<accession>A0A3B0X1P8</accession>
<dbReference type="Pfam" id="PF03031">
    <property type="entry name" value="NIF"/>
    <property type="match status" value="1"/>
</dbReference>
<dbReference type="SMART" id="SM00577">
    <property type="entry name" value="CPDc"/>
    <property type="match status" value="1"/>
</dbReference>
<dbReference type="EMBL" id="UOFG01000153">
    <property type="protein sequence ID" value="VAW61701.1"/>
    <property type="molecule type" value="Genomic_DNA"/>
</dbReference>
<reference evidence="2" key="1">
    <citation type="submission" date="2018-06" db="EMBL/GenBank/DDBJ databases">
        <authorList>
            <person name="Zhirakovskaya E."/>
        </authorList>
    </citation>
    <scope>NUCLEOTIDE SEQUENCE</scope>
</reference>
<gene>
    <name evidence="2" type="ORF">MNBD_GAMMA11-1611</name>
</gene>
<dbReference type="InterPro" id="IPR050365">
    <property type="entry name" value="TIM50"/>
</dbReference>
<sequence>MTTTMNAFNRVSENDARPLLVLDIDQTLLFAATSPLTQPCDYRAERTWIYKRPYVDAFLHFCMLHFQIAVWTSARASYAEEIFSQVFNYLSLIFIHSERHCLEKKDINGQLVSLKPLQKTCKYGFTLNRVLVIDDSKEKHSLNPDNLILISPYNALVEDNELRLLKNYLNTIKHQTNFLNINKQNWHQTSNCQVS</sequence>
<organism evidence="2">
    <name type="scientific">hydrothermal vent metagenome</name>
    <dbReference type="NCBI Taxonomy" id="652676"/>
    <lineage>
        <taxon>unclassified sequences</taxon>
        <taxon>metagenomes</taxon>
        <taxon>ecological metagenomes</taxon>
    </lineage>
</organism>
<dbReference type="InterPro" id="IPR004274">
    <property type="entry name" value="FCP1_dom"/>
</dbReference>
<dbReference type="InterPro" id="IPR036412">
    <property type="entry name" value="HAD-like_sf"/>
</dbReference>